<dbReference type="Pfam" id="PF07859">
    <property type="entry name" value="Abhydrolase_3"/>
    <property type="match status" value="1"/>
</dbReference>
<sequence>MDDFDWTDAYENGAYIPDAASYPPAWQAAAEAFRAEHPDAELDLAYGTHERQRLDLFRPDGPPAGLAVFVHGGYWMKFDKSLWSHLARGALARGWAVALPGYRLAPEARLSWIAEDIGRAIDLAASHVDGPVRLAGHSAGGHLVARMACQLSPLPAAPRLRLAGVLSISGLHDLHPLRRTAMNDTLAIDDAEADAESPALLTPIPGVPVTAWVGADERPEFLRQARLLSDAWPDCREEIDPGRHHFDVIAGLEVPDSPITRAFVGETGAD</sequence>
<dbReference type="InterPro" id="IPR029058">
    <property type="entry name" value="AB_hydrolase_fold"/>
</dbReference>
<accession>A0AAE3T7T5</accession>
<protein>
    <submittedName>
        <fullName evidence="3">Alpha/beta hydrolase</fullName>
    </submittedName>
</protein>
<keyword evidence="4" id="KW-1185">Reference proteome</keyword>
<evidence type="ECO:0000259" key="2">
    <source>
        <dbReference type="Pfam" id="PF07859"/>
    </source>
</evidence>
<dbReference type="PANTHER" id="PTHR48081">
    <property type="entry name" value="AB HYDROLASE SUPERFAMILY PROTEIN C4A8.06C"/>
    <property type="match status" value="1"/>
</dbReference>
<dbReference type="EMBL" id="JARGYC010000002">
    <property type="protein sequence ID" value="MDF0599364.1"/>
    <property type="molecule type" value="Genomic_DNA"/>
</dbReference>
<keyword evidence="1 3" id="KW-0378">Hydrolase</keyword>
<feature type="domain" description="Alpha/beta hydrolase fold-3" evidence="2">
    <location>
        <begin position="68"/>
        <end position="182"/>
    </location>
</feature>
<dbReference type="Proteomes" id="UP001220964">
    <property type="component" value="Unassembled WGS sequence"/>
</dbReference>
<dbReference type="GO" id="GO:0016787">
    <property type="term" value="F:hydrolase activity"/>
    <property type="evidence" value="ECO:0007669"/>
    <property type="project" value="UniProtKB-KW"/>
</dbReference>
<dbReference type="RefSeq" id="WP_275565508.1">
    <property type="nucleotide sequence ID" value="NZ_JARGYC010000002.1"/>
</dbReference>
<dbReference type="InterPro" id="IPR013094">
    <property type="entry name" value="AB_hydrolase_3"/>
</dbReference>
<evidence type="ECO:0000313" key="4">
    <source>
        <dbReference type="Proteomes" id="UP001220964"/>
    </source>
</evidence>
<dbReference type="AlphaFoldDB" id="A0AAE3T7T5"/>
<name>A0AAE3T7T5_9RHOB</name>
<gene>
    <name evidence="3" type="ORF">P1J78_01335</name>
</gene>
<dbReference type="PANTHER" id="PTHR48081:SF33">
    <property type="entry name" value="KYNURENINE FORMAMIDASE"/>
    <property type="match status" value="1"/>
</dbReference>
<proteinExistence type="predicted"/>
<dbReference type="Gene3D" id="3.40.50.1820">
    <property type="entry name" value="alpha/beta hydrolase"/>
    <property type="match status" value="1"/>
</dbReference>
<reference evidence="3" key="1">
    <citation type="submission" date="2023-03" db="EMBL/GenBank/DDBJ databases">
        <title>Multiphase analysis and comparison of six strains from genera Psychromarinibacter, Lutimaribacter, and Maritimibacter, including a novel species: Psychromarinibacter sediminicola sp. nov.</title>
        <authorList>
            <person name="Wang Y.-H."/>
            <person name="Ye M.-Q."/>
            <person name="Du Z.-J."/>
        </authorList>
    </citation>
    <scope>NUCLEOTIDE SEQUENCE</scope>
    <source>
        <strain evidence="3">C21-152</strain>
    </source>
</reference>
<organism evidence="3 4">
    <name type="scientific">Psychromarinibacter sediminicola</name>
    <dbReference type="NCBI Taxonomy" id="3033385"/>
    <lineage>
        <taxon>Bacteria</taxon>
        <taxon>Pseudomonadati</taxon>
        <taxon>Pseudomonadota</taxon>
        <taxon>Alphaproteobacteria</taxon>
        <taxon>Rhodobacterales</taxon>
        <taxon>Paracoccaceae</taxon>
        <taxon>Psychromarinibacter</taxon>
    </lineage>
</organism>
<evidence type="ECO:0000256" key="1">
    <source>
        <dbReference type="ARBA" id="ARBA00022801"/>
    </source>
</evidence>
<evidence type="ECO:0000313" key="3">
    <source>
        <dbReference type="EMBL" id="MDF0599364.1"/>
    </source>
</evidence>
<dbReference type="SUPFAM" id="SSF53474">
    <property type="entry name" value="alpha/beta-Hydrolases"/>
    <property type="match status" value="1"/>
</dbReference>
<dbReference type="InterPro" id="IPR050300">
    <property type="entry name" value="GDXG_lipolytic_enzyme"/>
</dbReference>
<comment type="caution">
    <text evidence="3">The sequence shown here is derived from an EMBL/GenBank/DDBJ whole genome shotgun (WGS) entry which is preliminary data.</text>
</comment>